<dbReference type="Proteomes" id="UP000002358">
    <property type="component" value="Unassembled WGS sequence"/>
</dbReference>
<keyword evidence="2" id="KW-1185">Reference proteome</keyword>
<dbReference type="AlphaFoldDB" id="A0A7M7Q9M6"/>
<protein>
    <submittedName>
        <fullName evidence="1">Uncharacterized protein</fullName>
    </submittedName>
</protein>
<accession>A0A7M7Q9M6</accession>
<organism evidence="1 2">
    <name type="scientific">Nasonia vitripennis</name>
    <name type="common">Parasitic wasp</name>
    <dbReference type="NCBI Taxonomy" id="7425"/>
    <lineage>
        <taxon>Eukaryota</taxon>
        <taxon>Metazoa</taxon>
        <taxon>Ecdysozoa</taxon>
        <taxon>Arthropoda</taxon>
        <taxon>Hexapoda</taxon>
        <taxon>Insecta</taxon>
        <taxon>Pterygota</taxon>
        <taxon>Neoptera</taxon>
        <taxon>Endopterygota</taxon>
        <taxon>Hymenoptera</taxon>
        <taxon>Apocrita</taxon>
        <taxon>Proctotrupomorpha</taxon>
        <taxon>Chalcidoidea</taxon>
        <taxon>Pteromalidae</taxon>
        <taxon>Pteromalinae</taxon>
        <taxon>Nasonia</taxon>
    </lineage>
</organism>
<evidence type="ECO:0000313" key="1">
    <source>
        <dbReference type="EnsemblMetazoa" id="XP_031783011"/>
    </source>
</evidence>
<dbReference type="GeneID" id="116416888"/>
<dbReference type="EnsemblMetazoa" id="XM_031927151">
    <property type="protein sequence ID" value="XP_031783011"/>
    <property type="gene ID" value="LOC116416888"/>
</dbReference>
<evidence type="ECO:0000313" key="2">
    <source>
        <dbReference type="Proteomes" id="UP000002358"/>
    </source>
</evidence>
<sequence length="181" mass="20910">MTVRDVMTLVMAHSLRFKLSDIERDSLIDMLKLSAGPDANDLNISKYRFKQAFDPPDNKIMFHYYCTSCKKAIINSSTHDKITKKVVVCSNCLDKINISLTSKNYFITIDFKFQLNMLFRNKEIKTEFFKFEESISKRPAENVIRDVHDGELYKNINNNGTKYFTYNVGSDGAQCTKTGKQ</sequence>
<name>A0A7M7Q9M6_NASVI</name>
<reference evidence="1" key="1">
    <citation type="submission" date="2021-01" db="UniProtKB">
        <authorList>
            <consortium name="EnsemblMetazoa"/>
        </authorList>
    </citation>
    <scope>IDENTIFICATION</scope>
</reference>
<proteinExistence type="predicted"/>
<dbReference type="RefSeq" id="XP_031783011.1">
    <property type="nucleotide sequence ID" value="XM_031927151.1"/>
</dbReference>